<keyword evidence="3" id="KW-1185">Reference proteome</keyword>
<dbReference type="EMBL" id="BMQB01000001">
    <property type="protein sequence ID" value="GGJ76118.1"/>
    <property type="molecule type" value="Genomic_DNA"/>
</dbReference>
<keyword evidence="1" id="KW-0472">Membrane</keyword>
<gene>
    <name evidence="2" type="ORF">GCM10010123_02630</name>
</gene>
<protein>
    <submittedName>
        <fullName evidence="2">Uncharacterized protein</fullName>
    </submittedName>
</protein>
<dbReference type="Proteomes" id="UP000649739">
    <property type="component" value="Unassembled WGS sequence"/>
</dbReference>
<feature type="transmembrane region" description="Helical" evidence="1">
    <location>
        <begin position="49"/>
        <end position="70"/>
    </location>
</feature>
<keyword evidence="1" id="KW-1133">Transmembrane helix</keyword>
<reference evidence="2" key="2">
    <citation type="submission" date="2020-09" db="EMBL/GenBank/DDBJ databases">
        <authorList>
            <person name="Sun Q."/>
            <person name="Ohkuma M."/>
        </authorList>
    </citation>
    <scope>NUCLEOTIDE SEQUENCE</scope>
    <source>
        <strain evidence="2">JCM 3090</strain>
    </source>
</reference>
<organism evidence="2 3">
    <name type="scientific">Pilimelia anulata</name>
    <dbReference type="NCBI Taxonomy" id="53371"/>
    <lineage>
        <taxon>Bacteria</taxon>
        <taxon>Bacillati</taxon>
        <taxon>Actinomycetota</taxon>
        <taxon>Actinomycetes</taxon>
        <taxon>Micromonosporales</taxon>
        <taxon>Micromonosporaceae</taxon>
        <taxon>Pilimelia</taxon>
    </lineage>
</organism>
<proteinExistence type="predicted"/>
<evidence type="ECO:0000313" key="2">
    <source>
        <dbReference type="EMBL" id="GGJ76118.1"/>
    </source>
</evidence>
<sequence length="247" mass="25420">MSSTNVTRGTGTPPAHVVADPLRVPAIAADLLPVEIRDARSNKRSRRRVVVGLVATALLVGAGYAGLFALSAAAEMQQESVEAEVATVQQQQNQFRDLVDAQTRTAAIDQQLASLMADDVRWQKVVRSIQQAAPSGVRVSSISANLSGFGVVAGGGAAGTAGGGQGGVKVPGGGAERVLGTITISGTTPRRDAMSRFLTDLEKAEGLDRPLIDSLSETTESGSSYSYSAHFDLTAAALGGRFAKGGK</sequence>
<name>A0A8J3F778_9ACTN</name>
<evidence type="ECO:0000313" key="3">
    <source>
        <dbReference type="Proteomes" id="UP000649739"/>
    </source>
</evidence>
<keyword evidence="1" id="KW-0812">Transmembrane</keyword>
<comment type="caution">
    <text evidence="2">The sequence shown here is derived from an EMBL/GenBank/DDBJ whole genome shotgun (WGS) entry which is preliminary data.</text>
</comment>
<evidence type="ECO:0000256" key="1">
    <source>
        <dbReference type="SAM" id="Phobius"/>
    </source>
</evidence>
<dbReference type="AlphaFoldDB" id="A0A8J3F778"/>
<dbReference type="InterPro" id="IPR052534">
    <property type="entry name" value="Extracell_DNA_Util/SecSys_Comp"/>
</dbReference>
<reference evidence="2" key="1">
    <citation type="journal article" date="2014" name="Int. J. Syst. Evol. Microbiol.">
        <title>Complete genome sequence of Corynebacterium casei LMG S-19264T (=DSM 44701T), isolated from a smear-ripened cheese.</title>
        <authorList>
            <consortium name="US DOE Joint Genome Institute (JGI-PGF)"/>
            <person name="Walter F."/>
            <person name="Albersmeier A."/>
            <person name="Kalinowski J."/>
            <person name="Ruckert C."/>
        </authorList>
    </citation>
    <scope>NUCLEOTIDE SEQUENCE</scope>
    <source>
        <strain evidence="2">JCM 3090</strain>
    </source>
</reference>
<accession>A0A8J3F778</accession>
<dbReference type="RefSeq" id="WP_189168134.1">
    <property type="nucleotide sequence ID" value="NZ_BMQB01000001.1"/>
</dbReference>
<dbReference type="PANTHER" id="PTHR40278:SF1">
    <property type="entry name" value="DNA UTILIZATION PROTEIN HOFN"/>
    <property type="match status" value="1"/>
</dbReference>
<dbReference type="PANTHER" id="PTHR40278">
    <property type="entry name" value="DNA UTILIZATION PROTEIN HOFN"/>
    <property type="match status" value="1"/>
</dbReference>